<evidence type="ECO:0000259" key="4">
    <source>
        <dbReference type="SMART" id="SM00822"/>
    </source>
</evidence>
<dbReference type="CDD" id="cd05233">
    <property type="entry name" value="SDR_c"/>
    <property type="match status" value="1"/>
</dbReference>
<dbReference type="GO" id="GO:0016491">
    <property type="term" value="F:oxidoreductase activity"/>
    <property type="evidence" value="ECO:0007669"/>
    <property type="project" value="UniProtKB-KW"/>
</dbReference>
<evidence type="ECO:0000256" key="2">
    <source>
        <dbReference type="ARBA" id="ARBA00023002"/>
    </source>
</evidence>
<dbReference type="SMART" id="SM00822">
    <property type="entry name" value="PKS_KR"/>
    <property type="match status" value="1"/>
</dbReference>
<sequence length="301" mass="31790">MRYDLRGRTILITGAARGIGAELARAAAARGARVAVVGLEPVLLRQLAADLDGHWYECDVTDQAGLDDAVASTVQRYGGVDVVVANAGIANLGTVAGGPVEALVRTIEVNLTGVVRTVSAALPQLLAARGHVLIVSSAAAFAAMPGMAAYCASKAGVEQFGNVLRLENRRRGLTVGTAHPIWIDTDLVRDIRDDLASFRAAQRKLPWPLNTVVSVQRCAEALLRGIERRRRKVYVPRSIALVQALRPVVTSGFSDALITRFGGAELADQMEEEVRHLGRSFGRRSVEGGGCDGGPPGGAGR</sequence>
<dbReference type="STRING" id="1144548.SAMN05443287_104193"/>
<keyword evidence="2" id="KW-0560">Oxidoreductase</keyword>
<dbReference type="InterPro" id="IPR036291">
    <property type="entry name" value="NAD(P)-bd_dom_sf"/>
</dbReference>
<name>A0A1H6YEJ0_9ACTN</name>
<dbReference type="SUPFAM" id="SSF51735">
    <property type="entry name" value="NAD(P)-binding Rossmann-fold domains"/>
    <property type="match status" value="1"/>
</dbReference>
<keyword evidence="6" id="KW-1185">Reference proteome</keyword>
<dbReference type="PRINTS" id="PR00080">
    <property type="entry name" value="SDRFAMILY"/>
</dbReference>
<evidence type="ECO:0000313" key="6">
    <source>
        <dbReference type="Proteomes" id="UP000198707"/>
    </source>
</evidence>
<dbReference type="AlphaFoldDB" id="A0A1H6YEJ0"/>
<dbReference type="OrthoDB" id="3743899at2"/>
<dbReference type="Gene3D" id="3.40.50.720">
    <property type="entry name" value="NAD(P)-binding Rossmann-like Domain"/>
    <property type="match status" value="1"/>
</dbReference>
<dbReference type="InterPro" id="IPR057326">
    <property type="entry name" value="KR_dom"/>
</dbReference>
<dbReference type="PRINTS" id="PR00081">
    <property type="entry name" value="GDHRDH"/>
</dbReference>
<gene>
    <name evidence="5" type="ORF">SAMN05443287_104193</name>
</gene>
<dbReference type="GO" id="GO:0016020">
    <property type="term" value="C:membrane"/>
    <property type="evidence" value="ECO:0007669"/>
    <property type="project" value="TreeGrafter"/>
</dbReference>
<evidence type="ECO:0000313" key="5">
    <source>
        <dbReference type="EMBL" id="SEJ39693.1"/>
    </source>
</evidence>
<reference evidence="6" key="1">
    <citation type="submission" date="2016-10" db="EMBL/GenBank/DDBJ databases">
        <authorList>
            <person name="Varghese N."/>
            <person name="Submissions S."/>
        </authorList>
    </citation>
    <scope>NUCLEOTIDE SEQUENCE [LARGE SCALE GENOMIC DNA]</scope>
    <source>
        <strain evidence="6">CGMCC 4.7038</strain>
    </source>
</reference>
<dbReference type="PROSITE" id="PS00061">
    <property type="entry name" value="ADH_SHORT"/>
    <property type="match status" value="1"/>
</dbReference>
<dbReference type="PANTHER" id="PTHR44196:SF1">
    <property type="entry name" value="DEHYDROGENASE_REDUCTASE SDR FAMILY MEMBER 7B"/>
    <property type="match status" value="1"/>
</dbReference>
<accession>A0A1H6YEJ0</accession>
<dbReference type="InterPro" id="IPR020904">
    <property type="entry name" value="Sc_DH/Rdtase_CS"/>
</dbReference>
<dbReference type="InterPro" id="IPR002347">
    <property type="entry name" value="SDR_fam"/>
</dbReference>
<dbReference type="EMBL" id="FNYV01000004">
    <property type="protein sequence ID" value="SEJ39693.1"/>
    <property type="molecule type" value="Genomic_DNA"/>
</dbReference>
<feature type="domain" description="Ketoreductase" evidence="4">
    <location>
        <begin position="8"/>
        <end position="185"/>
    </location>
</feature>
<dbReference type="Pfam" id="PF00106">
    <property type="entry name" value="adh_short"/>
    <property type="match status" value="1"/>
</dbReference>
<organism evidence="5 6">
    <name type="scientific">Micromonospora phaseoli</name>
    <dbReference type="NCBI Taxonomy" id="1144548"/>
    <lineage>
        <taxon>Bacteria</taxon>
        <taxon>Bacillati</taxon>
        <taxon>Actinomycetota</taxon>
        <taxon>Actinomycetes</taxon>
        <taxon>Micromonosporales</taxon>
        <taxon>Micromonosporaceae</taxon>
        <taxon>Micromonospora</taxon>
    </lineage>
</organism>
<evidence type="ECO:0000256" key="1">
    <source>
        <dbReference type="ARBA" id="ARBA00006484"/>
    </source>
</evidence>
<protein>
    <submittedName>
        <fullName evidence="5">Short-chain dehydrogenase</fullName>
    </submittedName>
</protein>
<dbReference type="NCBIfam" id="NF004526">
    <property type="entry name" value="PRK05872.1"/>
    <property type="match status" value="1"/>
</dbReference>
<proteinExistence type="inferred from homology"/>
<evidence type="ECO:0000256" key="3">
    <source>
        <dbReference type="RuleBase" id="RU000363"/>
    </source>
</evidence>
<dbReference type="Proteomes" id="UP000198707">
    <property type="component" value="Unassembled WGS sequence"/>
</dbReference>
<comment type="similarity">
    <text evidence="1 3">Belongs to the short-chain dehydrogenases/reductases (SDR) family.</text>
</comment>
<dbReference type="PANTHER" id="PTHR44196">
    <property type="entry name" value="DEHYDROGENASE/REDUCTASE SDR FAMILY MEMBER 7B"/>
    <property type="match status" value="1"/>
</dbReference>